<proteinExistence type="predicted"/>
<organism evidence="2">
    <name type="scientific">viral metagenome</name>
    <dbReference type="NCBI Taxonomy" id="1070528"/>
    <lineage>
        <taxon>unclassified sequences</taxon>
        <taxon>metagenomes</taxon>
        <taxon>organismal metagenomes</taxon>
    </lineage>
</organism>
<dbReference type="EMBL" id="MN739266">
    <property type="protein sequence ID" value="QHS96211.1"/>
    <property type="molecule type" value="Genomic_DNA"/>
</dbReference>
<name>A0A6C0BWQ4_9ZZZZ</name>
<keyword evidence="1" id="KW-0812">Transmembrane</keyword>
<feature type="transmembrane region" description="Helical" evidence="1">
    <location>
        <begin position="20"/>
        <end position="38"/>
    </location>
</feature>
<accession>A0A6C0BWQ4</accession>
<keyword evidence="1" id="KW-1133">Transmembrane helix</keyword>
<reference evidence="2" key="1">
    <citation type="journal article" date="2020" name="Nature">
        <title>Giant virus diversity and host interactions through global metagenomics.</title>
        <authorList>
            <person name="Schulz F."/>
            <person name="Roux S."/>
            <person name="Paez-Espino D."/>
            <person name="Jungbluth S."/>
            <person name="Walsh D.A."/>
            <person name="Denef V.J."/>
            <person name="McMahon K.D."/>
            <person name="Konstantinidis K.T."/>
            <person name="Eloe-Fadrosh E.A."/>
            <person name="Kyrpides N.C."/>
            <person name="Woyke T."/>
        </authorList>
    </citation>
    <scope>NUCLEOTIDE SEQUENCE</scope>
    <source>
        <strain evidence="2">GVMAG-M-3300019093-7</strain>
    </source>
</reference>
<keyword evidence="1" id="KW-0472">Membrane</keyword>
<protein>
    <submittedName>
        <fullName evidence="2">Uncharacterized protein</fullName>
    </submittedName>
</protein>
<evidence type="ECO:0000256" key="1">
    <source>
        <dbReference type="SAM" id="Phobius"/>
    </source>
</evidence>
<evidence type="ECO:0000313" key="2">
    <source>
        <dbReference type="EMBL" id="QHS96211.1"/>
    </source>
</evidence>
<sequence>MILIYYITLFVVKIYKINKFLFILFIITSIFIFTEYKLSSNIRFSNIEEEIGDVLSKSKTGDFLLFRSYHSYDIPEFIVFKSV</sequence>
<dbReference type="AlphaFoldDB" id="A0A6C0BWQ4"/>